<proteinExistence type="predicted"/>
<protein>
    <submittedName>
        <fullName evidence="2">Uncharacterized protein</fullName>
    </submittedName>
</protein>
<evidence type="ECO:0000256" key="1">
    <source>
        <dbReference type="SAM" id="MobiDB-lite"/>
    </source>
</evidence>
<dbReference type="EMBL" id="MT144997">
    <property type="protein sequence ID" value="QJI02384.1"/>
    <property type="molecule type" value="Genomic_DNA"/>
</dbReference>
<organism evidence="2">
    <name type="scientific">viral metagenome</name>
    <dbReference type="NCBI Taxonomy" id="1070528"/>
    <lineage>
        <taxon>unclassified sequences</taxon>
        <taxon>metagenomes</taxon>
        <taxon>organismal metagenomes</taxon>
    </lineage>
</organism>
<accession>A0A6M3Y018</accession>
<feature type="region of interest" description="Disordered" evidence="1">
    <location>
        <begin position="66"/>
        <end position="85"/>
    </location>
</feature>
<gene>
    <name evidence="2" type="ORF">TM448B03170_0003</name>
</gene>
<sequence length="85" mass="9525">MHTQGRVESHTALFRALVEGVGNDCAEIMGQAYSYEVGKRRVRAYLKRVIRDYQTTAEHFYNHGLEDGAQKTTPQAHHAPVPGAE</sequence>
<name>A0A6M3Y018_9ZZZZ</name>
<reference evidence="2" key="1">
    <citation type="submission" date="2020-03" db="EMBL/GenBank/DDBJ databases">
        <title>The deep terrestrial virosphere.</title>
        <authorList>
            <person name="Holmfeldt K."/>
            <person name="Nilsson E."/>
            <person name="Simone D."/>
            <person name="Lopez-Fernandez M."/>
            <person name="Wu X."/>
            <person name="de Brujin I."/>
            <person name="Lundin D."/>
            <person name="Andersson A."/>
            <person name="Bertilsson S."/>
            <person name="Dopson M."/>
        </authorList>
    </citation>
    <scope>NUCLEOTIDE SEQUENCE</scope>
    <source>
        <strain evidence="2">TM448B03170</strain>
    </source>
</reference>
<dbReference type="AlphaFoldDB" id="A0A6M3Y018"/>
<evidence type="ECO:0000313" key="2">
    <source>
        <dbReference type="EMBL" id="QJI02384.1"/>
    </source>
</evidence>